<gene>
    <name evidence="2" type="ORF">SAMN05421751_10451</name>
</gene>
<evidence type="ECO:0000313" key="3">
    <source>
        <dbReference type="Proteomes" id="UP000236742"/>
    </source>
</evidence>
<feature type="domain" description="ABM" evidence="1">
    <location>
        <begin position="2"/>
        <end position="90"/>
    </location>
</feature>
<dbReference type="PANTHER" id="PTHR37811">
    <property type="entry name" value="BLL5343 PROTEIN"/>
    <property type="match status" value="1"/>
</dbReference>
<proteinExistence type="predicted"/>
<dbReference type="EMBL" id="FNVD01000004">
    <property type="protein sequence ID" value="SEF74185.1"/>
    <property type="molecule type" value="Genomic_DNA"/>
</dbReference>
<protein>
    <submittedName>
        <fullName evidence="2">Heme-degrading monooxygenase HmoA</fullName>
    </submittedName>
</protein>
<dbReference type="Gene3D" id="3.30.70.100">
    <property type="match status" value="1"/>
</dbReference>
<dbReference type="RefSeq" id="WP_104007287.1">
    <property type="nucleotide sequence ID" value="NZ_FNVD01000004.1"/>
</dbReference>
<evidence type="ECO:0000259" key="1">
    <source>
        <dbReference type="PROSITE" id="PS51725"/>
    </source>
</evidence>
<dbReference type="InterPro" id="IPR011008">
    <property type="entry name" value="Dimeric_a/b-barrel"/>
</dbReference>
<keyword evidence="2" id="KW-0503">Monooxygenase</keyword>
<dbReference type="SUPFAM" id="SSF54909">
    <property type="entry name" value="Dimeric alpha+beta barrel"/>
    <property type="match status" value="1"/>
</dbReference>
<organism evidence="2 3">
    <name type="scientific">Jhaorihella thermophila</name>
    <dbReference type="NCBI Taxonomy" id="488547"/>
    <lineage>
        <taxon>Bacteria</taxon>
        <taxon>Pseudomonadati</taxon>
        <taxon>Pseudomonadota</taxon>
        <taxon>Alphaproteobacteria</taxon>
        <taxon>Rhodobacterales</taxon>
        <taxon>Paracoccaceae</taxon>
        <taxon>Jhaorihella</taxon>
    </lineage>
</organism>
<dbReference type="InterPro" id="IPR007138">
    <property type="entry name" value="ABM_dom"/>
</dbReference>
<sequence>MIAVIFEVEIAEWRKQDYLDIAAELKPLLEQVEGFISVERFQSLTNPDKLLSLSFFRDEEAVERWRNLPRHRAGQEKGRGGIFSDYRLRVAGVIRDYGMHDRAKAPADSRGAHG</sequence>
<dbReference type="PROSITE" id="PS51725">
    <property type="entry name" value="ABM"/>
    <property type="match status" value="1"/>
</dbReference>
<dbReference type="OrthoDB" id="9797060at2"/>
<name>A0A1H5UGJ8_9RHOB</name>
<reference evidence="3" key="1">
    <citation type="submission" date="2016-10" db="EMBL/GenBank/DDBJ databases">
        <authorList>
            <person name="Varghese N."/>
            <person name="Submissions S."/>
        </authorList>
    </citation>
    <scope>NUCLEOTIDE SEQUENCE [LARGE SCALE GENOMIC DNA]</scope>
    <source>
        <strain evidence="3">DSM 23413</strain>
    </source>
</reference>
<dbReference type="Pfam" id="PF03992">
    <property type="entry name" value="ABM"/>
    <property type="match status" value="1"/>
</dbReference>
<dbReference type="AlphaFoldDB" id="A0A1H5UGJ8"/>
<accession>A0A1H5UGJ8</accession>
<dbReference type="GO" id="GO:0004497">
    <property type="term" value="F:monooxygenase activity"/>
    <property type="evidence" value="ECO:0007669"/>
    <property type="project" value="UniProtKB-KW"/>
</dbReference>
<keyword evidence="3" id="KW-1185">Reference proteome</keyword>
<keyword evidence="2" id="KW-0560">Oxidoreductase</keyword>
<dbReference type="PANTHER" id="PTHR37811:SF2">
    <property type="entry name" value="ABM DOMAIN-CONTAINING PROTEIN"/>
    <property type="match status" value="1"/>
</dbReference>
<dbReference type="Proteomes" id="UP000236742">
    <property type="component" value="Unassembled WGS sequence"/>
</dbReference>
<evidence type="ECO:0000313" key="2">
    <source>
        <dbReference type="EMBL" id="SEF74185.1"/>
    </source>
</evidence>
<dbReference type="InterPro" id="IPR052936">
    <property type="entry name" value="Jasmonate_Hydroxylase-like"/>
</dbReference>